<keyword evidence="1" id="KW-0812">Transmembrane</keyword>
<organism evidence="2 8">
    <name type="scientific">Phytophthora fragariae</name>
    <dbReference type="NCBI Taxonomy" id="53985"/>
    <lineage>
        <taxon>Eukaryota</taxon>
        <taxon>Sar</taxon>
        <taxon>Stramenopiles</taxon>
        <taxon>Oomycota</taxon>
        <taxon>Peronosporomycetes</taxon>
        <taxon>Peronosporales</taxon>
        <taxon>Peronosporaceae</taxon>
        <taxon>Phytophthora</taxon>
    </lineage>
</organism>
<dbReference type="Proteomes" id="UP000440732">
    <property type="component" value="Unassembled WGS sequence"/>
</dbReference>
<keyword evidence="1" id="KW-1133">Transmembrane helix</keyword>
<accession>A0A6A3M927</accession>
<protein>
    <submittedName>
        <fullName evidence="2">Uncharacterized protein</fullName>
    </submittedName>
</protein>
<comment type="caution">
    <text evidence="2">The sequence shown here is derived from an EMBL/GenBank/DDBJ whole genome shotgun (WGS) entry which is preliminary data.</text>
</comment>
<evidence type="ECO:0000313" key="7">
    <source>
        <dbReference type="Proteomes" id="UP000440732"/>
    </source>
</evidence>
<evidence type="ECO:0000256" key="1">
    <source>
        <dbReference type="SAM" id="Phobius"/>
    </source>
</evidence>
<dbReference type="Proteomes" id="UP000460718">
    <property type="component" value="Unassembled WGS sequence"/>
</dbReference>
<dbReference type="Proteomes" id="UP000440367">
    <property type="component" value="Unassembled WGS sequence"/>
</dbReference>
<evidence type="ECO:0000313" key="3">
    <source>
        <dbReference type="EMBL" id="KAE9155089.1"/>
    </source>
</evidence>
<reference evidence="8 9" key="1">
    <citation type="submission" date="2018-09" db="EMBL/GenBank/DDBJ databases">
        <title>Genomic investigation of the strawberry pathogen Phytophthora fragariae indicates pathogenicity is determined by transcriptional variation in three key races.</title>
        <authorList>
            <person name="Adams T.M."/>
            <person name="Armitage A.D."/>
            <person name="Sobczyk M.K."/>
            <person name="Bates H.J."/>
            <person name="Dunwell J.M."/>
            <person name="Nellist C.F."/>
            <person name="Harrison R.J."/>
        </authorList>
    </citation>
    <scope>NUCLEOTIDE SEQUENCE [LARGE SCALE GENOMIC DNA]</scope>
    <source>
        <strain evidence="5 6">BC-1</strain>
        <strain evidence="4 9">BC-23</strain>
        <strain evidence="3 7">NOV-5</strain>
        <strain evidence="2 8">SCRP245</strain>
    </source>
</reference>
<dbReference type="EMBL" id="QXGC01000051">
    <property type="protein sequence ID" value="KAE9252561.1"/>
    <property type="molecule type" value="Genomic_DNA"/>
</dbReference>
<name>A0A6A3M927_9STRA</name>
<feature type="transmembrane region" description="Helical" evidence="1">
    <location>
        <begin position="12"/>
        <end position="31"/>
    </location>
</feature>
<keyword evidence="1" id="KW-0472">Membrane</keyword>
<sequence length="76" mass="8424">MSKALLQRVENQVLILNAIVLPSIMFTAAVFEMPTWAKKEICIITKQFLWKHATGMKASRNKVKSGLLVAPKKVGG</sequence>
<evidence type="ECO:0000313" key="8">
    <source>
        <dbReference type="Proteomes" id="UP000460718"/>
    </source>
</evidence>
<dbReference type="EMBL" id="QXFW01000041">
    <property type="protein sequence ID" value="KAE9028609.1"/>
    <property type="molecule type" value="Genomic_DNA"/>
</dbReference>
<gene>
    <name evidence="5" type="ORF">PF002_g1126</name>
    <name evidence="4" type="ORF">PF004_g1919</name>
    <name evidence="3" type="ORF">PF006_g919</name>
    <name evidence="2" type="ORF">PF011_g1483</name>
</gene>
<proteinExistence type="predicted"/>
<evidence type="ECO:0000313" key="2">
    <source>
        <dbReference type="EMBL" id="KAE9028609.1"/>
    </source>
</evidence>
<dbReference type="AlphaFoldDB" id="A0A6A3M927"/>
<evidence type="ECO:0000313" key="4">
    <source>
        <dbReference type="EMBL" id="KAE9252561.1"/>
    </source>
</evidence>
<evidence type="ECO:0000313" key="5">
    <source>
        <dbReference type="EMBL" id="KAE9257324.1"/>
    </source>
</evidence>
<evidence type="ECO:0000313" key="6">
    <source>
        <dbReference type="Proteomes" id="UP000440367"/>
    </source>
</evidence>
<dbReference type="EMBL" id="QXGA01000021">
    <property type="protein sequence ID" value="KAE9155089.1"/>
    <property type="molecule type" value="Genomic_DNA"/>
</dbReference>
<dbReference type="EMBL" id="QXGD01000026">
    <property type="protein sequence ID" value="KAE9257324.1"/>
    <property type="molecule type" value="Genomic_DNA"/>
</dbReference>
<evidence type="ECO:0000313" key="9">
    <source>
        <dbReference type="Proteomes" id="UP000476176"/>
    </source>
</evidence>
<dbReference type="Proteomes" id="UP000476176">
    <property type="component" value="Unassembled WGS sequence"/>
</dbReference>